<name>A0AAW9RUI2_9HYPH</name>
<reference evidence="1 2" key="1">
    <citation type="submission" date="2024-02" db="EMBL/GenBank/DDBJ databases">
        <title>Genome analysis and characterization of Microbaculum marinisediminis sp. nov., isolated from marine sediment.</title>
        <authorList>
            <person name="Du Z.-J."/>
            <person name="Ye Y.-Q."/>
            <person name="Zhang Z.-R."/>
            <person name="Yuan S.-M."/>
            <person name="Zhang X.-Y."/>
        </authorList>
    </citation>
    <scope>NUCLEOTIDE SEQUENCE [LARGE SCALE GENOMIC DNA]</scope>
    <source>
        <strain evidence="1 2">SDUM1044001</strain>
    </source>
</reference>
<protein>
    <submittedName>
        <fullName evidence="1">Glycolipid-binding domain-containing protein</fullName>
    </submittedName>
</protein>
<keyword evidence="2" id="KW-1185">Reference proteome</keyword>
<sequence length="191" mass="20983">MSFRAIARCEAAWRTWEGGGLQRVVLWQGPGADQAIVAEGAAVVAGPDGYAARFRVDCDTAWRVRFARIRIAGGAALELHADGDGRWRDGNGTELAAFSGCIDIDLQASPLTNVLPIRRTGFTAGQAREFRMVYVAFPSLDIFVDEQRYTCIEPCRRYLYEAVDGSFSAELPVDEDGLVLDYPGLFRRVAS</sequence>
<proteinExistence type="predicted"/>
<dbReference type="RefSeq" id="WP_340328857.1">
    <property type="nucleotide sequence ID" value="NZ_JAZHOF010000002.1"/>
</dbReference>
<comment type="caution">
    <text evidence="1">The sequence shown here is derived from an EMBL/GenBank/DDBJ whole genome shotgun (WGS) entry which is preliminary data.</text>
</comment>
<evidence type="ECO:0000313" key="1">
    <source>
        <dbReference type="EMBL" id="MEJ8571176.1"/>
    </source>
</evidence>
<dbReference type="SUPFAM" id="SSF159275">
    <property type="entry name" value="PA1994-like"/>
    <property type="match status" value="1"/>
</dbReference>
<dbReference type="EMBL" id="JAZHOF010000002">
    <property type="protein sequence ID" value="MEJ8571176.1"/>
    <property type="molecule type" value="Genomic_DNA"/>
</dbReference>
<dbReference type="InterPro" id="IPR009467">
    <property type="entry name" value="Glycolipid-bd_prot_put"/>
</dbReference>
<dbReference type="Proteomes" id="UP001378188">
    <property type="component" value="Unassembled WGS sequence"/>
</dbReference>
<organism evidence="1 2">
    <name type="scientific">Microbaculum marinum</name>
    <dbReference type="NCBI Taxonomy" id="1764581"/>
    <lineage>
        <taxon>Bacteria</taxon>
        <taxon>Pseudomonadati</taxon>
        <taxon>Pseudomonadota</taxon>
        <taxon>Alphaproteobacteria</taxon>
        <taxon>Hyphomicrobiales</taxon>
        <taxon>Tepidamorphaceae</taxon>
        <taxon>Microbaculum</taxon>
    </lineage>
</organism>
<dbReference type="AlphaFoldDB" id="A0AAW9RUI2"/>
<accession>A0AAW9RUI2</accession>
<evidence type="ECO:0000313" key="2">
    <source>
        <dbReference type="Proteomes" id="UP001378188"/>
    </source>
</evidence>
<dbReference type="Pfam" id="PF06475">
    <property type="entry name" value="Glycolipid_bind"/>
    <property type="match status" value="1"/>
</dbReference>
<gene>
    <name evidence="1" type="ORF">V3328_06810</name>
</gene>